<dbReference type="InterPro" id="IPR048720">
    <property type="entry name" value="PROPPIN"/>
</dbReference>
<dbReference type="InterPro" id="IPR001680">
    <property type="entry name" value="WD40_rpt"/>
</dbReference>
<gene>
    <name evidence="5" type="ORF">RI543_004509</name>
</gene>
<protein>
    <recommendedName>
        <fullName evidence="7">Autophagy-related protein 18</fullName>
    </recommendedName>
</protein>
<dbReference type="AlphaFoldDB" id="A0AAN7WJR8"/>
<evidence type="ECO:0008006" key="7">
    <source>
        <dbReference type="Google" id="ProtNLM"/>
    </source>
</evidence>
<organism evidence="5 6">
    <name type="scientific">Arxiozyma heterogenica</name>
    <dbReference type="NCBI Taxonomy" id="278026"/>
    <lineage>
        <taxon>Eukaryota</taxon>
        <taxon>Fungi</taxon>
        <taxon>Dikarya</taxon>
        <taxon>Ascomycota</taxon>
        <taxon>Saccharomycotina</taxon>
        <taxon>Saccharomycetes</taxon>
        <taxon>Saccharomycetales</taxon>
        <taxon>Saccharomycetaceae</taxon>
        <taxon>Arxiozyma</taxon>
    </lineage>
</organism>
<feature type="region of interest" description="Disordered" evidence="4">
    <location>
        <begin position="66"/>
        <end position="92"/>
    </location>
</feature>
<dbReference type="Proteomes" id="UP001306508">
    <property type="component" value="Unassembled WGS sequence"/>
</dbReference>
<keyword evidence="2" id="KW-0677">Repeat</keyword>
<dbReference type="GO" id="GO:0005737">
    <property type="term" value="C:cytoplasm"/>
    <property type="evidence" value="ECO:0007669"/>
    <property type="project" value="UniProtKB-ARBA"/>
</dbReference>
<dbReference type="PANTHER" id="PTHR11227">
    <property type="entry name" value="WD-REPEAT PROTEIN INTERACTING WITH PHOSPHOINOSIDES WIPI -RELATED"/>
    <property type="match status" value="1"/>
</dbReference>
<proteinExistence type="inferred from homology"/>
<dbReference type="Pfam" id="PF21032">
    <property type="entry name" value="PROPPIN"/>
    <property type="match status" value="1"/>
</dbReference>
<accession>A0AAN7WJR8</accession>
<dbReference type="InterPro" id="IPR015943">
    <property type="entry name" value="WD40/YVTN_repeat-like_dom_sf"/>
</dbReference>
<dbReference type="SUPFAM" id="SSF50978">
    <property type="entry name" value="WD40 repeat-like"/>
    <property type="match status" value="1"/>
</dbReference>
<name>A0AAN7WJR8_9SACH</name>
<evidence type="ECO:0000256" key="2">
    <source>
        <dbReference type="ARBA" id="ARBA00022737"/>
    </source>
</evidence>
<evidence type="ECO:0000256" key="3">
    <source>
        <dbReference type="ARBA" id="ARBA00025740"/>
    </source>
</evidence>
<dbReference type="InterPro" id="IPR036322">
    <property type="entry name" value="WD40_repeat_dom_sf"/>
</dbReference>
<keyword evidence="1" id="KW-0853">WD repeat</keyword>
<comment type="caution">
    <text evidence="5">The sequence shown here is derived from an EMBL/GenBank/DDBJ whole genome shotgun (WGS) entry which is preliminary data.</text>
</comment>
<evidence type="ECO:0000256" key="1">
    <source>
        <dbReference type="ARBA" id="ARBA00022574"/>
    </source>
</evidence>
<dbReference type="SMART" id="SM00320">
    <property type="entry name" value="WD40"/>
    <property type="match status" value="2"/>
</dbReference>
<sequence>MSNPYDDVSTNNDDSCFCCCHSKGVSIYDSYPIQMRLNLTFNDAGVGKCVLLNRTNYTAIVRNNSRSSNTSTSSYGSADGCRKKNRNRGNDKIDPYSPDLLNQVFIWDDLLKKSIFKLTFLYPVDKVFLTRLYLVILSHKEIQIFTFTNPPRRLFDSHILKTDNSHTTENIDFRLLKSIGLLAYESVNKSGQVYISRLDYDSMICNSSSSGISSSSKDSSDYIPTNIIKAHKNPIQLIKLSPHGKYVATCSTRGTIVRVFSTINGLLINEYRRGLDSTTIYNMKFSQDDRFLCVISSKQTLHVFQIEDGVGGGGNNKDIKHNHFKRSVCSIKLFNPLIRDSKESFRSNDMCEIIWNEYGEHENGKRRDKVKYGIILVC</sequence>
<comment type="similarity">
    <text evidence="3">Belongs to the WD repeat PROPPIN family.</text>
</comment>
<reference evidence="6" key="1">
    <citation type="submission" date="2023-07" db="EMBL/GenBank/DDBJ databases">
        <title>A draft genome of Kazachstania heterogenica Y-27499.</title>
        <authorList>
            <person name="Donic C."/>
            <person name="Kralova J.S."/>
            <person name="Fidel L."/>
            <person name="Ben-Dor S."/>
            <person name="Jung S."/>
        </authorList>
    </citation>
    <scope>NUCLEOTIDE SEQUENCE [LARGE SCALE GENOMIC DNA]</scope>
    <source>
        <strain evidence="6">Y27499</strain>
    </source>
</reference>
<evidence type="ECO:0000313" key="5">
    <source>
        <dbReference type="EMBL" id="KAK5774220.1"/>
    </source>
</evidence>
<dbReference type="Gene3D" id="2.130.10.10">
    <property type="entry name" value="YVTN repeat-like/Quinoprotein amine dehydrogenase"/>
    <property type="match status" value="1"/>
</dbReference>
<dbReference type="EMBL" id="JAWIZZ010000055">
    <property type="protein sequence ID" value="KAK5774220.1"/>
    <property type="molecule type" value="Genomic_DNA"/>
</dbReference>
<keyword evidence="6" id="KW-1185">Reference proteome</keyword>
<evidence type="ECO:0000313" key="6">
    <source>
        <dbReference type="Proteomes" id="UP001306508"/>
    </source>
</evidence>
<evidence type="ECO:0000256" key="4">
    <source>
        <dbReference type="SAM" id="MobiDB-lite"/>
    </source>
</evidence>